<dbReference type="EMBL" id="KT935445">
    <property type="protein sequence ID" value="ALU64750.1"/>
    <property type="molecule type" value="Genomic_DNA"/>
</dbReference>
<evidence type="ECO:0000256" key="1">
    <source>
        <dbReference type="SAM" id="Phobius"/>
    </source>
</evidence>
<keyword evidence="1" id="KW-0812">Transmembrane</keyword>
<sequence>MKIVKFIKDKALSASIAAYQLRGTVAKSLVVLPLALLSKEAAAETTVWEKINTFTEGMASTQPGLITAGKVVGVVCFIVGLVALWLKNKRGKDISGGFIFWSMVVGACLVGLTAWISSVGSTVGVDATL</sequence>
<feature type="transmembrane region" description="Helical" evidence="1">
    <location>
        <begin position="98"/>
        <end position="116"/>
    </location>
</feature>
<feature type="transmembrane region" description="Helical" evidence="1">
    <location>
        <begin position="67"/>
        <end position="86"/>
    </location>
</feature>
<dbReference type="RefSeq" id="WP_011154472.1">
    <property type="nucleotide sequence ID" value="NC_025134.1"/>
</dbReference>
<reference evidence="2" key="2">
    <citation type="submission" date="2015-10" db="EMBL/GenBank/DDBJ databases">
        <authorList>
            <person name="Bueno M.F.C."/>
            <person name="Francisco G.R."/>
            <person name="Doi Y."/>
            <person name="Garcia D.O."/>
        </authorList>
    </citation>
    <scope>NUCLEOTIDE SEQUENCE</scope>
    <source>
        <strain evidence="2">Kp6411</strain>
        <plasmid evidence="2">6411TF</plasmid>
    </source>
</reference>
<keyword evidence="3" id="KW-0614">Plasmid</keyword>
<gene>
    <name evidence="2" type="primary">traR</name>
    <name evidence="4" type="ORF">SAMEA3515122_05005</name>
</gene>
<dbReference type="EMBL" id="HG934082">
    <property type="protein sequence ID" value="CDN24813.1"/>
    <property type="molecule type" value="Genomic_DNA"/>
</dbReference>
<dbReference type="Pfam" id="PF20535">
    <property type="entry name" value="DUF6750"/>
    <property type="match status" value="1"/>
</dbReference>
<evidence type="ECO:0000313" key="5">
    <source>
        <dbReference type="Proteomes" id="UP000258673"/>
    </source>
</evidence>
<evidence type="ECO:0000313" key="4">
    <source>
        <dbReference type="EMBL" id="SYH37460.1"/>
    </source>
</evidence>
<dbReference type="Proteomes" id="UP000258673">
    <property type="component" value="Unassembled WGS sequence"/>
</dbReference>
<name>A0A068SLV3_KLEPN</name>
<accession>A0A068SLV3</accession>
<dbReference type="AlphaFoldDB" id="A0A068SLV3"/>
<geneLocation type="plasmid" evidence="2">
    <name>6411TF</name>
</geneLocation>
<protein>
    <submittedName>
        <fullName evidence="3">TraR</fullName>
    </submittedName>
</protein>
<organism evidence="3">
    <name type="scientific">Klebsiella pneumoniae</name>
    <dbReference type="NCBI Taxonomy" id="573"/>
    <lineage>
        <taxon>Bacteria</taxon>
        <taxon>Pseudomonadati</taxon>
        <taxon>Pseudomonadota</taxon>
        <taxon>Gammaproteobacteria</taxon>
        <taxon>Enterobacterales</taxon>
        <taxon>Enterobacteriaceae</taxon>
        <taxon>Klebsiella/Raoultella group</taxon>
        <taxon>Klebsiella</taxon>
        <taxon>Klebsiella pneumoniae complex</taxon>
    </lineage>
</organism>
<proteinExistence type="predicted"/>
<dbReference type="GeneID" id="97918240"/>
<keyword evidence="1" id="KW-0472">Membrane</keyword>
<keyword evidence="1" id="KW-1133">Transmembrane helix</keyword>
<reference evidence="3" key="1">
    <citation type="journal article" date="2014" name="J. Antimicrob. Chemother.">
        <title>Characterization of pFOX-7a, a conjugative IncL/M plasmid encoding the FOX-7 AmpC-type ?-lactamase, involved in a large outbreak in a neonatal intensive care unit.</title>
        <authorList>
            <person name="Di Pilato V."/>
            <person name="Arena F."/>
            <person name="Giani T."/>
            <person name="Conte V."/>
            <person name="Cresti S."/>
            <person name="Rossolini G.M."/>
        </authorList>
    </citation>
    <scope>NUCLEOTIDE SEQUENCE [LARGE SCALE GENOMIC DNA]</scope>
    <source>
        <strain evidence="3">45A03</strain>
        <plasmid evidence="3">pFOX-7a</plasmid>
    </source>
</reference>
<evidence type="ECO:0000313" key="3">
    <source>
        <dbReference type="EMBL" id="CDN24813.1"/>
    </source>
</evidence>
<reference evidence="2" key="3">
    <citation type="journal article" date="2016" name="Antimicrob. Agents Chemother.">
        <title>Complete Sequences of Multidrug Resistance Plasmids Bearing rmtD1 and rmtD2 16S rRNA Methyltransferase Genes.</title>
        <authorList>
            <person name="Bueno M.F."/>
            <person name="Francisco G.R."/>
            <person name="de Oliveira Garcia D."/>
            <person name="Doi Y."/>
        </authorList>
    </citation>
    <scope>NUCLEOTIDE SEQUENCE</scope>
    <source>
        <strain evidence="2">Kp6411</strain>
        <plasmid evidence="2">6411TF</plasmid>
    </source>
</reference>
<reference evidence="4 5" key="4">
    <citation type="submission" date="2018-08" db="EMBL/GenBank/DDBJ databases">
        <authorList>
            <consortium name="Pathogen Informatics"/>
        </authorList>
    </citation>
    <scope>NUCLEOTIDE SEQUENCE [LARGE SCALE GENOMIC DNA]</scope>
    <source>
        <strain evidence="4 5">EuSCAPE_IT093</strain>
    </source>
</reference>
<evidence type="ECO:0000313" key="2">
    <source>
        <dbReference type="EMBL" id="ALU64750.1"/>
    </source>
</evidence>
<geneLocation type="plasmid" evidence="3">
    <name>pFOX-7a</name>
</geneLocation>
<dbReference type="InterPro" id="IPR046638">
    <property type="entry name" value="DUF6750"/>
</dbReference>
<dbReference type="EMBL" id="UKUT01000018">
    <property type="protein sequence ID" value="SYH37460.1"/>
    <property type="molecule type" value="Genomic_DNA"/>
</dbReference>